<sequence>MPVTEIATLALNHPYTWDSPDIQTFFTAVATQQAAWSGYALHYFQDTVDPRVVYILTGWENVPAHIKWIESEQNQALLVRAKGLVEVKGLQHARLESKLDGVEFVALEQWTRGQNEELADDVGIVEETPGRVCRIQVVAERKTQPRECSGVQFLCMRRLKLSLQDV</sequence>
<evidence type="ECO:0000313" key="2">
    <source>
        <dbReference type="Proteomes" id="UP001215151"/>
    </source>
</evidence>
<dbReference type="PANTHER" id="PTHR42052:SF1">
    <property type="entry name" value="ABM DOMAIN-CONTAINING PROTEIN"/>
    <property type="match status" value="1"/>
</dbReference>
<dbReference type="EMBL" id="JAPEVG010000314">
    <property type="protein sequence ID" value="KAJ8468924.1"/>
    <property type="molecule type" value="Genomic_DNA"/>
</dbReference>
<protein>
    <recommendedName>
        <fullName evidence="3">ABM domain-containing protein</fullName>
    </recommendedName>
</protein>
<evidence type="ECO:0008006" key="3">
    <source>
        <dbReference type="Google" id="ProtNLM"/>
    </source>
</evidence>
<organism evidence="1 2">
    <name type="scientific">Trametes cubensis</name>
    <dbReference type="NCBI Taxonomy" id="1111947"/>
    <lineage>
        <taxon>Eukaryota</taxon>
        <taxon>Fungi</taxon>
        <taxon>Dikarya</taxon>
        <taxon>Basidiomycota</taxon>
        <taxon>Agaricomycotina</taxon>
        <taxon>Agaricomycetes</taxon>
        <taxon>Polyporales</taxon>
        <taxon>Polyporaceae</taxon>
        <taxon>Trametes</taxon>
    </lineage>
</organism>
<accession>A0AAD7TP21</accession>
<dbReference type="PANTHER" id="PTHR42052">
    <property type="entry name" value="ABM DOMAIN-CONTAINING PROTEIN"/>
    <property type="match status" value="1"/>
</dbReference>
<reference evidence="1" key="1">
    <citation type="submission" date="2022-11" db="EMBL/GenBank/DDBJ databases">
        <title>Genome Sequence of Cubamyces cubensis.</title>
        <authorList>
            <person name="Buettner E."/>
        </authorList>
    </citation>
    <scope>NUCLEOTIDE SEQUENCE</scope>
    <source>
        <strain evidence="1">MPL-01</strain>
    </source>
</reference>
<dbReference type="Proteomes" id="UP001215151">
    <property type="component" value="Unassembled WGS sequence"/>
</dbReference>
<proteinExistence type="predicted"/>
<keyword evidence="2" id="KW-1185">Reference proteome</keyword>
<comment type="caution">
    <text evidence="1">The sequence shown here is derived from an EMBL/GenBank/DDBJ whole genome shotgun (WGS) entry which is preliminary data.</text>
</comment>
<name>A0AAD7TP21_9APHY</name>
<evidence type="ECO:0000313" key="1">
    <source>
        <dbReference type="EMBL" id="KAJ8468924.1"/>
    </source>
</evidence>
<dbReference type="AlphaFoldDB" id="A0AAD7TP21"/>
<dbReference type="Gene3D" id="3.30.70.100">
    <property type="match status" value="1"/>
</dbReference>
<gene>
    <name evidence="1" type="ORF">ONZ51_g9327</name>
</gene>